<dbReference type="PANTHER" id="PTHR10566:SF113">
    <property type="entry name" value="PROTEIN ACTIVITY OF BC1 COMPLEX KINASE 7, CHLOROPLASTIC"/>
    <property type="match status" value="1"/>
</dbReference>
<organism evidence="4 5">
    <name type="scientific">Gulosibacter chungangensis</name>
    <dbReference type="NCBI Taxonomy" id="979746"/>
    <lineage>
        <taxon>Bacteria</taxon>
        <taxon>Bacillati</taxon>
        <taxon>Actinomycetota</taxon>
        <taxon>Actinomycetes</taxon>
        <taxon>Micrococcales</taxon>
        <taxon>Microbacteriaceae</taxon>
        <taxon>Gulosibacter</taxon>
    </lineage>
</organism>
<dbReference type="CDD" id="cd05121">
    <property type="entry name" value="ABC1_ADCK3-like"/>
    <property type="match status" value="1"/>
</dbReference>
<keyword evidence="2" id="KW-0472">Membrane</keyword>
<protein>
    <submittedName>
        <fullName evidence="4">AarF/ABC1/UbiB kinase family protein</fullName>
    </submittedName>
</protein>
<dbReference type="RefSeq" id="WP_158052598.1">
    <property type="nucleotide sequence ID" value="NZ_WBKB01000006.1"/>
</dbReference>
<dbReference type="AlphaFoldDB" id="A0A7J5B9C8"/>
<dbReference type="GO" id="GO:0004672">
    <property type="term" value="F:protein kinase activity"/>
    <property type="evidence" value="ECO:0007669"/>
    <property type="project" value="InterPro"/>
</dbReference>
<dbReference type="OrthoDB" id="9795390at2"/>
<evidence type="ECO:0000259" key="3">
    <source>
        <dbReference type="PROSITE" id="PS50011"/>
    </source>
</evidence>
<dbReference type="GO" id="GO:0005524">
    <property type="term" value="F:ATP binding"/>
    <property type="evidence" value="ECO:0007669"/>
    <property type="project" value="InterPro"/>
</dbReference>
<gene>
    <name evidence="4" type="ORF">F8O05_09970</name>
</gene>
<dbReference type="InterPro" id="IPR050154">
    <property type="entry name" value="UbiB_kinase"/>
</dbReference>
<keyword evidence="2" id="KW-0812">Transmembrane</keyword>
<dbReference type="Gene3D" id="1.10.510.10">
    <property type="entry name" value="Transferase(Phosphotransferase) domain 1"/>
    <property type="match status" value="1"/>
</dbReference>
<dbReference type="InterPro" id="IPR011009">
    <property type="entry name" value="Kinase-like_dom_sf"/>
</dbReference>
<feature type="transmembrane region" description="Helical" evidence="2">
    <location>
        <begin position="40"/>
        <end position="61"/>
    </location>
</feature>
<reference evidence="4 5" key="1">
    <citation type="submission" date="2019-09" db="EMBL/GenBank/DDBJ databases">
        <title>Phylogeny of genus Pseudoclavibacter and closely related genus.</title>
        <authorList>
            <person name="Li Y."/>
        </authorList>
    </citation>
    <scope>NUCLEOTIDE SEQUENCE [LARGE SCALE GENOMIC DNA]</scope>
    <source>
        <strain evidence="4 5">KCTC 13959</strain>
    </source>
</reference>
<dbReference type="InterPro" id="IPR000719">
    <property type="entry name" value="Prot_kinase_dom"/>
</dbReference>
<feature type="transmembrane region" description="Helical" evidence="2">
    <location>
        <begin position="625"/>
        <end position="648"/>
    </location>
</feature>
<feature type="transmembrane region" description="Helical" evidence="2">
    <location>
        <begin position="592"/>
        <end position="613"/>
    </location>
</feature>
<dbReference type="Pfam" id="PF03109">
    <property type="entry name" value="ABC1"/>
    <property type="match status" value="1"/>
</dbReference>
<comment type="caution">
    <text evidence="4">The sequence shown here is derived from an EMBL/GenBank/DDBJ whole genome shotgun (WGS) entry which is preliminary data.</text>
</comment>
<feature type="transmembrane region" description="Helical" evidence="2">
    <location>
        <begin position="67"/>
        <end position="93"/>
    </location>
</feature>
<proteinExistence type="inferred from homology"/>
<accession>A0A7J5B9C8</accession>
<name>A0A7J5B9C8_9MICO</name>
<evidence type="ECO:0000313" key="4">
    <source>
        <dbReference type="EMBL" id="KAB1642143.1"/>
    </source>
</evidence>
<evidence type="ECO:0000256" key="1">
    <source>
        <dbReference type="ARBA" id="ARBA00009670"/>
    </source>
</evidence>
<evidence type="ECO:0000313" key="5">
    <source>
        <dbReference type="Proteomes" id="UP000433493"/>
    </source>
</evidence>
<feature type="domain" description="Protein kinase" evidence="3">
    <location>
        <begin position="220"/>
        <end position="598"/>
    </location>
</feature>
<keyword evidence="4" id="KW-0418">Kinase</keyword>
<sequence length="659" mass="72550">MSALTVSLDIVLMLVAALVFMLLIGSLLQRLLGKRMSRARITFAGLLGLIAGVAFAARFAWNNTTDRFAMIAIALSLILFVSVATLVLAELVLPQGSLPRPDKWLPAVRRGVQRQRRYQQLARIIGKHKVLPRALHHDNTVQAMTARREQADALRAVLEDAGGAFVKIGQILSTRPDLLPQEFITALGKLQQQVPPASWETIEPALNASLGRDYREVFQSFHTEPFASASIGQVYDATLHSGERVAVKVRRPGIVDRINLDTDIALRLARTFTQNSEWGDQLHAEHLVQNLTDSLKEEVDYRCEAANLAVLAHAQTEVAESARVRIPRQYPELSTDEVFVMEYLEGTTLSHISSLESLDAAKRHELARRLLASTLEQIVDVGAYHSDLHPGNIVIDTEQQLALLDFGAVGRLDSQMRQQILDVLLAYTRHDSRAFTEAILGFLDLPDDLDEASLRRSLADFMATKLGVGTKLDASIVTDVTHLLQSYGLVVPAQMTMPFRAIIAVEGSLTVLDPSFNFLAEVASFVKHRAVDAVKPASVTKALADEALGALPMIRRLPGRVDRITGDLAEGRFGFNMRLLADRRDRDFIREIVATVTFAVLAGVTGIMSVLLLNSTTGPALSPEVTLLNLFGYLLLSISGVLSLRVLFDVLRRRGRGIH</sequence>
<dbReference type="SUPFAM" id="SSF56112">
    <property type="entry name" value="Protein kinase-like (PK-like)"/>
    <property type="match status" value="1"/>
</dbReference>
<feature type="transmembrane region" description="Helical" evidence="2">
    <location>
        <begin position="6"/>
        <end position="28"/>
    </location>
</feature>
<dbReference type="EMBL" id="WBKB01000006">
    <property type="protein sequence ID" value="KAB1642143.1"/>
    <property type="molecule type" value="Genomic_DNA"/>
</dbReference>
<comment type="similarity">
    <text evidence="1">Belongs to the protein kinase superfamily. ADCK protein kinase family.</text>
</comment>
<dbReference type="PANTHER" id="PTHR10566">
    <property type="entry name" value="CHAPERONE-ACTIVITY OF BC1 COMPLEX CABC1 -RELATED"/>
    <property type="match status" value="1"/>
</dbReference>
<dbReference type="Proteomes" id="UP000433493">
    <property type="component" value="Unassembled WGS sequence"/>
</dbReference>
<dbReference type="PROSITE" id="PS50011">
    <property type="entry name" value="PROTEIN_KINASE_DOM"/>
    <property type="match status" value="1"/>
</dbReference>
<keyword evidence="4" id="KW-0808">Transferase</keyword>
<keyword evidence="5" id="KW-1185">Reference proteome</keyword>
<keyword evidence="2" id="KW-1133">Transmembrane helix</keyword>
<evidence type="ECO:0000256" key="2">
    <source>
        <dbReference type="SAM" id="Phobius"/>
    </source>
</evidence>
<dbReference type="InterPro" id="IPR004147">
    <property type="entry name" value="ABC1_dom"/>
</dbReference>